<dbReference type="Proteomes" id="UP000676310">
    <property type="component" value="Unassembled WGS sequence"/>
</dbReference>
<evidence type="ECO:0000313" key="2">
    <source>
        <dbReference type="EMBL" id="CAG5185676.1"/>
    </source>
</evidence>
<comment type="caution">
    <text evidence="2">The sequence shown here is derived from an EMBL/GenBank/DDBJ whole genome shotgun (WGS) entry which is preliminary data.</text>
</comment>
<sequence length="145" mass="16246">MPIPFELVKRRGRVVGIDFIFLAIDWNGAFFSLMALVAQNEFDVLFGTMYALCCAIEMSMVASHMIWLFRTRGIRKRAKEAGETFDEFEEGSEWQAKGIDIEKNIIHFFSKKSTPEEGRLPATGGADALVNPEEITPKTVPNAVA</sequence>
<feature type="transmembrane region" description="Helical" evidence="1">
    <location>
        <begin position="44"/>
        <end position="69"/>
    </location>
</feature>
<keyword evidence="3" id="KW-1185">Reference proteome</keyword>
<evidence type="ECO:0000256" key="1">
    <source>
        <dbReference type="SAM" id="Phobius"/>
    </source>
</evidence>
<protein>
    <submittedName>
        <fullName evidence="2">Uncharacterized protein</fullName>
    </submittedName>
</protein>
<gene>
    <name evidence="2" type="ORF">ALTATR162_LOCUS11371</name>
</gene>
<dbReference type="EMBL" id="CAJRGZ010000030">
    <property type="protein sequence ID" value="CAG5185676.1"/>
    <property type="molecule type" value="Genomic_DNA"/>
</dbReference>
<dbReference type="RefSeq" id="XP_043174948.1">
    <property type="nucleotide sequence ID" value="XM_043319013.1"/>
</dbReference>
<feature type="transmembrane region" description="Helical" evidence="1">
    <location>
        <begin position="19"/>
        <end position="38"/>
    </location>
</feature>
<evidence type="ECO:0000313" key="3">
    <source>
        <dbReference type="Proteomes" id="UP000676310"/>
    </source>
</evidence>
<dbReference type="GeneID" id="67011636"/>
<proteinExistence type="predicted"/>
<organism evidence="2 3">
    <name type="scientific">Alternaria atra</name>
    <dbReference type="NCBI Taxonomy" id="119953"/>
    <lineage>
        <taxon>Eukaryota</taxon>
        <taxon>Fungi</taxon>
        <taxon>Dikarya</taxon>
        <taxon>Ascomycota</taxon>
        <taxon>Pezizomycotina</taxon>
        <taxon>Dothideomycetes</taxon>
        <taxon>Pleosporomycetidae</taxon>
        <taxon>Pleosporales</taxon>
        <taxon>Pleosporineae</taxon>
        <taxon>Pleosporaceae</taxon>
        <taxon>Alternaria</taxon>
        <taxon>Alternaria sect. Ulocladioides</taxon>
    </lineage>
</organism>
<keyword evidence="1" id="KW-0812">Transmembrane</keyword>
<accession>A0A8J2IB53</accession>
<name>A0A8J2IB53_9PLEO</name>
<reference evidence="2" key="1">
    <citation type="submission" date="2021-05" db="EMBL/GenBank/DDBJ databases">
        <authorList>
            <person name="Stam R."/>
        </authorList>
    </citation>
    <scope>NUCLEOTIDE SEQUENCE</scope>
    <source>
        <strain evidence="2">CS162</strain>
    </source>
</reference>
<dbReference type="AlphaFoldDB" id="A0A8J2IB53"/>
<keyword evidence="1" id="KW-1133">Transmembrane helix</keyword>
<dbReference type="OrthoDB" id="407617at2759"/>
<keyword evidence="1" id="KW-0472">Membrane</keyword>